<reference evidence="2" key="1">
    <citation type="journal article" date="2015" name="Nature">
        <title>Complex archaea that bridge the gap between prokaryotes and eukaryotes.</title>
        <authorList>
            <person name="Spang A."/>
            <person name="Saw J.H."/>
            <person name="Jorgensen S.L."/>
            <person name="Zaremba-Niedzwiedzka K."/>
            <person name="Martijn J."/>
            <person name="Lind A.E."/>
            <person name="van Eijk R."/>
            <person name="Schleper C."/>
            <person name="Guy L."/>
            <person name="Ettema T.J."/>
        </authorList>
    </citation>
    <scope>NUCLEOTIDE SEQUENCE</scope>
</reference>
<evidence type="ECO:0000313" key="2">
    <source>
        <dbReference type="EMBL" id="KKK75110.1"/>
    </source>
</evidence>
<organism evidence="2">
    <name type="scientific">marine sediment metagenome</name>
    <dbReference type="NCBI Taxonomy" id="412755"/>
    <lineage>
        <taxon>unclassified sequences</taxon>
        <taxon>metagenomes</taxon>
        <taxon>ecological metagenomes</taxon>
    </lineage>
</organism>
<dbReference type="AlphaFoldDB" id="A0A0F8YMZ2"/>
<feature type="non-terminal residue" evidence="2">
    <location>
        <position position="285"/>
    </location>
</feature>
<sequence length="285" mass="31757">MRRFLFKEFMNVVKMVQIKALGDWEVEVLGIPFGSPDNRDAHGEFFDAKTELHLDKYPLPPALYYHGFTGDKNGVTQMVSPEYIGKTVSTDTRSDGVWYRVILDKASAFARKVWEAAKNNRAFASSGTAEHLSRRGENGHITEWPVVELSMVDENKGEHREMASRDAVLIPVLKTIYKQAGLSLPDGLEVLSQETGARGAVDESDDPKSTQLQRTKGMKMSEKVITEADVTLAEEKARADLLAEQAAEKEAEKAEQEKIDKAVKAALDGKEKEDKEKAEAKEKEA</sequence>
<comment type="caution">
    <text evidence="2">The sequence shown here is derived from an EMBL/GenBank/DDBJ whole genome shotgun (WGS) entry which is preliminary data.</text>
</comment>
<name>A0A0F8YMZ2_9ZZZZ</name>
<proteinExistence type="predicted"/>
<gene>
    <name evidence="2" type="ORF">LCGC14_2877040</name>
</gene>
<protein>
    <submittedName>
        <fullName evidence="2">Uncharacterized protein</fullName>
    </submittedName>
</protein>
<feature type="region of interest" description="Disordered" evidence="1">
    <location>
        <begin position="246"/>
        <end position="285"/>
    </location>
</feature>
<feature type="region of interest" description="Disordered" evidence="1">
    <location>
        <begin position="196"/>
        <end position="220"/>
    </location>
</feature>
<evidence type="ECO:0000256" key="1">
    <source>
        <dbReference type="SAM" id="MobiDB-lite"/>
    </source>
</evidence>
<accession>A0A0F8YMZ2</accession>
<dbReference type="EMBL" id="LAZR01056010">
    <property type="protein sequence ID" value="KKK75110.1"/>
    <property type="molecule type" value="Genomic_DNA"/>
</dbReference>